<gene>
    <name evidence="8" type="ORF">C7441_10119</name>
</gene>
<dbReference type="STRING" id="1192868.GCA_000304395_01412"/>
<evidence type="ECO:0000256" key="4">
    <source>
        <dbReference type="ARBA" id="ARBA00022989"/>
    </source>
</evidence>
<feature type="domain" description="EamA" evidence="7">
    <location>
        <begin position="16"/>
        <end position="147"/>
    </location>
</feature>
<dbReference type="Gene3D" id="1.10.3730.20">
    <property type="match status" value="1"/>
</dbReference>
<dbReference type="InterPro" id="IPR000620">
    <property type="entry name" value="EamA_dom"/>
</dbReference>
<feature type="transmembrane region" description="Helical" evidence="6">
    <location>
        <begin position="16"/>
        <end position="35"/>
    </location>
</feature>
<reference evidence="8 9" key="1">
    <citation type="submission" date="2018-05" db="EMBL/GenBank/DDBJ databases">
        <title>Genomic Encyclopedia of Type Strains, Phase IV (KMG-IV): sequencing the most valuable type-strain genomes for metagenomic binning, comparative biology and taxonomic classification.</title>
        <authorList>
            <person name="Goeker M."/>
        </authorList>
    </citation>
    <scope>NUCLEOTIDE SEQUENCE [LARGE SCALE GENOMIC DNA]</scope>
    <source>
        <strain evidence="8 9">DSM 6986</strain>
    </source>
</reference>
<keyword evidence="9" id="KW-1185">Reference proteome</keyword>
<comment type="similarity">
    <text evidence="2">Belongs to the drug/metabolite transporter (DMT) superfamily. 10 TMS drug/metabolite exporter (DME) (TC 2.A.7.3) family.</text>
</comment>
<dbReference type="RefSeq" id="WP_170124959.1">
    <property type="nucleotide sequence ID" value="NZ_QGGG01000001.1"/>
</dbReference>
<dbReference type="GO" id="GO:0016020">
    <property type="term" value="C:membrane"/>
    <property type="evidence" value="ECO:0007669"/>
    <property type="project" value="UniProtKB-SubCell"/>
</dbReference>
<keyword evidence="4 6" id="KW-1133">Transmembrane helix</keyword>
<feature type="transmembrane region" description="Helical" evidence="6">
    <location>
        <begin position="131"/>
        <end position="148"/>
    </location>
</feature>
<evidence type="ECO:0000259" key="7">
    <source>
        <dbReference type="Pfam" id="PF00892"/>
    </source>
</evidence>
<dbReference type="SUPFAM" id="SSF103481">
    <property type="entry name" value="Multidrug resistance efflux transporter EmrE"/>
    <property type="match status" value="2"/>
</dbReference>
<feature type="transmembrane region" description="Helical" evidence="6">
    <location>
        <begin position="154"/>
        <end position="173"/>
    </location>
</feature>
<dbReference type="EMBL" id="QGGG01000001">
    <property type="protein sequence ID" value="PWJ86141.1"/>
    <property type="molecule type" value="Genomic_DNA"/>
</dbReference>
<feature type="transmembrane region" description="Helical" evidence="6">
    <location>
        <begin position="242"/>
        <end position="262"/>
    </location>
</feature>
<evidence type="ECO:0000256" key="2">
    <source>
        <dbReference type="ARBA" id="ARBA00009853"/>
    </source>
</evidence>
<evidence type="ECO:0000313" key="9">
    <source>
        <dbReference type="Proteomes" id="UP000245396"/>
    </source>
</evidence>
<dbReference type="Pfam" id="PF00892">
    <property type="entry name" value="EamA"/>
    <property type="match status" value="2"/>
</dbReference>
<dbReference type="InterPro" id="IPR037185">
    <property type="entry name" value="EmrE-like"/>
</dbReference>
<feature type="transmembrane region" description="Helical" evidence="6">
    <location>
        <begin position="106"/>
        <end position="124"/>
    </location>
</feature>
<sequence length="316" mass="34366">MTGQAEQATRRANREGVAWVLADMVLVSGGMTALVKAQGVVYPAFQLVFIRALIGLLFILPLIWRHRHHIRNTRHPWRNISRISCNAIALTSQFLAYTLLPLATVNALSFSRPLVTMAMAAVFLGERISRLRWAGAGVAFCGVLVMLAPGGVDWNVGLLAVAGTVIFGSLAIIQTRMLREENTTVMMVFYTVGLVVLTAIPAIYTWHPVKAADWVPLLGIGLLAQAGQYCFLRAYRLADASVLAPIGYLSIVVTAIAGYIFFGEIPGARVIFGAIVVLVALQTAAYIEHRKKTWHRGRLMPEAGSAREAASVSARK</sequence>
<feature type="transmembrane region" description="Helical" evidence="6">
    <location>
        <begin position="216"/>
        <end position="235"/>
    </location>
</feature>
<dbReference type="AlphaFoldDB" id="A0A316C8R2"/>
<feature type="transmembrane region" description="Helical" evidence="6">
    <location>
        <begin position="185"/>
        <end position="204"/>
    </location>
</feature>
<comment type="caution">
    <text evidence="8">The sequence shown here is derived from an EMBL/GenBank/DDBJ whole genome shotgun (WGS) entry which is preliminary data.</text>
</comment>
<accession>A0A316C8R2</accession>
<feature type="domain" description="EamA" evidence="7">
    <location>
        <begin position="158"/>
        <end position="281"/>
    </location>
</feature>
<feature type="transmembrane region" description="Helical" evidence="6">
    <location>
        <begin position="83"/>
        <end position="100"/>
    </location>
</feature>
<evidence type="ECO:0000313" key="8">
    <source>
        <dbReference type="EMBL" id="PWJ86141.1"/>
    </source>
</evidence>
<organism evidence="8 9">
    <name type="scientific">Pseudaminobacter salicylatoxidans</name>
    <dbReference type="NCBI Taxonomy" id="93369"/>
    <lineage>
        <taxon>Bacteria</taxon>
        <taxon>Pseudomonadati</taxon>
        <taxon>Pseudomonadota</taxon>
        <taxon>Alphaproteobacteria</taxon>
        <taxon>Hyphomicrobiales</taxon>
        <taxon>Phyllobacteriaceae</taxon>
        <taxon>Pseudaminobacter</taxon>
    </lineage>
</organism>
<keyword evidence="3 6" id="KW-0812">Transmembrane</keyword>
<name>A0A316C8R2_PSESE</name>
<feature type="transmembrane region" description="Helical" evidence="6">
    <location>
        <begin position="268"/>
        <end position="287"/>
    </location>
</feature>
<evidence type="ECO:0000256" key="3">
    <source>
        <dbReference type="ARBA" id="ARBA00022692"/>
    </source>
</evidence>
<proteinExistence type="inferred from homology"/>
<keyword evidence="5 6" id="KW-0472">Membrane</keyword>
<protein>
    <submittedName>
        <fullName evidence="8">S-adenosylmethionine uptake transporter</fullName>
    </submittedName>
</protein>
<dbReference type="Proteomes" id="UP000245396">
    <property type="component" value="Unassembled WGS sequence"/>
</dbReference>
<evidence type="ECO:0000256" key="5">
    <source>
        <dbReference type="ARBA" id="ARBA00023136"/>
    </source>
</evidence>
<evidence type="ECO:0000256" key="6">
    <source>
        <dbReference type="SAM" id="Phobius"/>
    </source>
</evidence>
<dbReference type="PANTHER" id="PTHR22911">
    <property type="entry name" value="ACYL-MALONYL CONDENSING ENZYME-RELATED"/>
    <property type="match status" value="1"/>
</dbReference>
<dbReference type="PANTHER" id="PTHR22911:SF6">
    <property type="entry name" value="SOLUTE CARRIER FAMILY 35 MEMBER G1"/>
    <property type="match status" value="1"/>
</dbReference>
<feature type="transmembrane region" description="Helical" evidence="6">
    <location>
        <begin position="41"/>
        <end position="63"/>
    </location>
</feature>
<evidence type="ECO:0000256" key="1">
    <source>
        <dbReference type="ARBA" id="ARBA00004141"/>
    </source>
</evidence>
<comment type="subcellular location">
    <subcellularLocation>
        <location evidence="1">Membrane</location>
        <topology evidence="1">Multi-pass membrane protein</topology>
    </subcellularLocation>
</comment>